<evidence type="ECO:0000313" key="4">
    <source>
        <dbReference type="Proteomes" id="UP000435649"/>
    </source>
</evidence>
<reference evidence="3 4" key="1">
    <citation type="submission" date="2019-08" db="EMBL/GenBank/DDBJ databases">
        <title>In-depth cultivation of the pig gut microbiome towards novel bacterial diversity and tailored functional studies.</title>
        <authorList>
            <person name="Wylensek D."/>
            <person name="Hitch T.C.A."/>
            <person name="Clavel T."/>
        </authorList>
    </citation>
    <scope>NUCLEOTIDE SEQUENCE [LARGE SCALE GENOMIC DNA]</scope>
    <source>
        <strain evidence="3 4">BBE-744-WT-12</strain>
    </source>
</reference>
<name>A0A844G501_9BACT</name>
<dbReference type="PANTHER" id="PTHR30007:SF0">
    <property type="entry name" value="TRANSPOSASE"/>
    <property type="match status" value="1"/>
</dbReference>
<keyword evidence="1" id="KW-0812">Transmembrane</keyword>
<dbReference type="Proteomes" id="UP000435649">
    <property type="component" value="Unassembled WGS sequence"/>
</dbReference>
<gene>
    <name evidence="3" type="ORF">FYJ85_11060</name>
</gene>
<evidence type="ECO:0000313" key="3">
    <source>
        <dbReference type="EMBL" id="MST97578.1"/>
    </source>
</evidence>
<organism evidence="3 4">
    <name type="scientific">Victivallis lenta</name>
    <dbReference type="NCBI Taxonomy" id="2606640"/>
    <lineage>
        <taxon>Bacteria</taxon>
        <taxon>Pseudomonadati</taxon>
        <taxon>Lentisphaerota</taxon>
        <taxon>Lentisphaeria</taxon>
        <taxon>Victivallales</taxon>
        <taxon>Victivallaceae</taxon>
        <taxon>Victivallis</taxon>
    </lineage>
</organism>
<accession>A0A844G501</accession>
<evidence type="ECO:0000259" key="2">
    <source>
        <dbReference type="Pfam" id="PF13586"/>
    </source>
</evidence>
<dbReference type="Pfam" id="PF13586">
    <property type="entry name" value="DDE_Tnp_1_2"/>
    <property type="match status" value="1"/>
</dbReference>
<protein>
    <submittedName>
        <fullName evidence="3">Transposase</fullName>
    </submittedName>
</protein>
<dbReference type="EMBL" id="VUNS01000011">
    <property type="protein sequence ID" value="MST97578.1"/>
    <property type="molecule type" value="Genomic_DNA"/>
</dbReference>
<comment type="caution">
    <text evidence="3">The sequence shown here is derived from an EMBL/GenBank/DDBJ whole genome shotgun (WGS) entry which is preliminary data.</text>
</comment>
<dbReference type="AlphaFoldDB" id="A0A844G501"/>
<sequence length="182" mass="21107">MTRWKGLHGNGSRRMVLMEKRHWRKNLPEQTQQTEVSKEAKKNLLVDAVGIPLSIVVTGANRHDAAVLDELLKERMKPLDFEHYEHITQNVCLDAGYVGKADVASRHGMVPHIRPRGEEKKAIELHGFRPKRWIVEVAHSWFNRFRKIHVRYEKTACAYNALLYLAAMMITMNKIMAIYPPL</sequence>
<keyword evidence="1" id="KW-0472">Membrane</keyword>
<evidence type="ECO:0000256" key="1">
    <source>
        <dbReference type="SAM" id="Phobius"/>
    </source>
</evidence>
<dbReference type="PANTHER" id="PTHR30007">
    <property type="entry name" value="PHP DOMAIN PROTEIN"/>
    <property type="match status" value="1"/>
</dbReference>
<keyword evidence="4" id="KW-1185">Reference proteome</keyword>
<feature type="domain" description="Transposase DDE" evidence="2">
    <location>
        <begin position="91"/>
        <end position="171"/>
    </location>
</feature>
<keyword evidence="1" id="KW-1133">Transmembrane helix</keyword>
<feature type="transmembrane region" description="Helical" evidence="1">
    <location>
        <begin position="156"/>
        <end position="179"/>
    </location>
</feature>
<proteinExistence type="predicted"/>
<dbReference type="InterPro" id="IPR025668">
    <property type="entry name" value="Tnp_DDE_dom"/>
</dbReference>